<evidence type="ECO:0000256" key="16">
    <source>
        <dbReference type="ARBA" id="ARBA00023316"/>
    </source>
</evidence>
<keyword evidence="15 19" id="KW-0131">Cell cycle</keyword>
<comment type="subcellular location">
    <subcellularLocation>
        <location evidence="3 19">Cytoplasm</location>
    </subcellularLocation>
</comment>
<keyword evidence="10 19" id="KW-0274">FAD</keyword>
<keyword evidence="7 19" id="KW-0963">Cytoplasm</keyword>
<feature type="active site" description="Proton donor" evidence="19">
    <location>
        <position position="239"/>
    </location>
</feature>
<evidence type="ECO:0000256" key="9">
    <source>
        <dbReference type="ARBA" id="ARBA00022630"/>
    </source>
</evidence>
<dbReference type="SUPFAM" id="SSF56194">
    <property type="entry name" value="Uridine diphospho-N-Acetylenolpyruvylglucosamine reductase, MurB, C-terminal domain"/>
    <property type="match status" value="1"/>
</dbReference>
<dbReference type="GO" id="GO:0009252">
    <property type="term" value="P:peptidoglycan biosynthetic process"/>
    <property type="evidence" value="ECO:0007669"/>
    <property type="project" value="UniProtKB-UniRule"/>
</dbReference>
<keyword evidence="8 19" id="KW-0132">Cell division</keyword>
<dbReference type="Pfam" id="PF01565">
    <property type="entry name" value="FAD_binding_4"/>
    <property type="match status" value="1"/>
</dbReference>
<evidence type="ECO:0000256" key="1">
    <source>
        <dbReference type="ARBA" id="ARBA00001974"/>
    </source>
</evidence>
<comment type="caution">
    <text evidence="21">The sequence shown here is derived from an EMBL/GenBank/DDBJ whole genome shotgun (WGS) entry which is preliminary data.</text>
</comment>
<dbReference type="InterPro" id="IPR006094">
    <property type="entry name" value="Oxid_FAD_bind_N"/>
</dbReference>
<comment type="similarity">
    <text evidence="19">Belongs to the MurB family.</text>
</comment>
<comment type="cofactor">
    <cofactor evidence="1 19">
        <name>FAD</name>
        <dbReference type="ChEBI" id="CHEBI:57692"/>
    </cofactor>
</comment>
<dbReference type="GO" id="GO:0051301">
    <property type="term" value="P:cell division"/>
    <property type="evidence" value="ECO:0007669"/>
    <property type="project" value="UniProtKB-KW"/>
</dbReference>
<dbReference type="HAMAP" id="MF_00037">
    <property type="entry name" value="MurB"/>
    <property type="match status" value="1"/>
</dbReference>
<dbReference type="GO" id="GO:0005829">
    <property type="term" value="C:cytosol"/>
    <property type="evidence" value="ECO:0007669"/>
    <property type="project" value="TreeGrafter"/>
</dbReference>
<evidence type="ECO:0000256" key="14">
    <source>
        <dbReference type="ARBA" id="ARBA00023002"/>
    </source>
</evidence>
<proteinExistence type="inferred from homology"/>
<evidence type="ECO:0000256" key="3">
    <source>
        <dbReference type="ARBA" id="ARBA00004496"/>
    </source>
</evidence>
<dbReference type="InterPro" id="IPR016167">
    <property type="entry name" value="FAD-bd_PCMH_sub1"/>
</dbReference>
<keyword evidence="12 19" id="KW-0133">Cell shape</keyword>
<sequence>MNLSERDRNELLHLTDGRIRFDEPMARHTTFRVGGPAAVFVTPRSQPELTTLLAWIDDRGLPFRVIGGGSNLLVPDAGIDRIVIRLAAGASRMEAHDAGDGRIRVLAGAGASLPALCRYAIRNGYGGLNRLIGIPGTVGGALAGNAGSAHGWISDVVESIGVARSNGCVVQQRADAFSWAYRSMEWPSALMAGRHRPAAIVSASFLLEPSDPNRLEEEAREWMHLRKKSQPIGQACAGCVFKNPVSAPAAGYLIEHAGLKGVAIGGAMVSDVHANFIVNTGNASAADILTLIEVIRNRVMQRWGVVLENELVVLQD</sequence>
<dbReference type="GO" id="GO:0008762">
    <property type="term" value="F:UDP-N-acetylmuramate dehydrogenase activity"/>
    <property type="evidence" value="ECO:0007669"/>
    <property type="project" value="UniProtKB-UniRule"/>
</dbReference>
<reference evidence="21" key="1">
    <citation type="journal article" date="2020" name="mSystems">
        <title>Genome- and Community-Level Interaction Insights into Carbon Utilization and Element Cycling Functions of Hydrothermarchaeota in Hydrothermal Sediment.</title>
        <authorList>
            <person name="Zhou Z."/>
            <person name="Liu Y."/>
            <person name="Xu W."/>
            <person name="Pan J."/>
            <person name="Luo Z.H."/>
            <person name="Li M."/>
        </authorList>
    </citation>
    <scope>NUCLEOTIDE SEQUENCE [LARGE SCALE GENOMIC DNA]</scope>
    <source>
        <strain evidence="21">SpSt-477</strain>
    </source>
</reference>
<dbReference type="InterPro" id="IPR016169">
    <property type="entry name" value="FAD-bd_PCMH_sub2"/>
</dbReference>
<keyword evidence="13 19" id="KW-0573">Peptidoglycan synthesis</keyword>
<dbReference type="PANTHER" id="PTHR21071:SF4">
    <property type="entry name" value="UDP-N-ACETYLENOLPYRUVOYLGLUCOSAMINE REDUCTASE"/>
    <property type="match status" value="1"/>
</dbReference>
<dbReference type="Gene3D" id="3.30.465.10">
    <property type="match status" value="1"/>
</dbReference>
<evidence type="ECO:0000256" key="7">
    <source>
        <dbReference type="ARBA" id="ARBA00022490"/>
    </source>
</evidence>
<feature type="active site" evidence="19">
    <location>
        <position position="310"/>
    </location>
</feature>
<dbReference type="InterPro" id="IPR016166">
    <property type="entry name" value="FAD-bd_PCMH"/>
</dbReference>
<keyword evidence="14 19" id="KW-0560">Oxidoreductase</keyword>
<evidence type="ECO:0000256" key="12">
    <source>
        <dbReference type="ARBA" id="ARBA00022960"/>
    </source>
</evidence>
<dbReference type="Gene3D" id="3.30.43.10">
    <property type="entry name" value="Uridine Diphospho-n-acetylenolpyruvylglucosamine Reductase, domain 2"/>
    <property type="match status" value="1"/>
</dbReference>
<evidence type="ECO:0000256" key="11">
    <source>
        <dbReference type="ARBA" id="ARBA00022857"/>
    </source>
</evidence>
<evidence type="ECO:0000256" key="13">
    <source>
        <dbReference type="ARBA" id="ARBA00022984"/>
    </source>
</evidence>
<dbReference type="InterPro" id="IPR036635">
    <property type="entry name" value="MurB_C_sf"/>
</dbReference>
<evidence type="ECO:0000256" key="18">
    <source>
        <dbReference type="ARBA" id="ARBA00048914"/>
    </source>
</evidence>
<feature type="active site" evidence="19">
    <location>
        <position position="182"/>
    </location>
</feature>
<dbReference type="NCBIfam" id="TIGR00179">
    <property type="entry name" value="murB"/>
    <property type="match status" value="1"/>
</dbReference>
<dbReference type="AlphaFoldDB" id="A0A7C4RLN5"/>
<keyword evidence="16 19" id="KW-0961">Cell wall biogenesis/degradation</keyword>
<evidence type="ECO:0000256" key="17">
    <source>
        <dbReference type="ARBA" id="ARBA00031026"/>
    </source>
</evidence>
<dbReference type="Pfam" id="PF02873">
    <property type="entry name" value="MurB_C"/>
    <property type="match status" value="1"/>
</dbReference>
<evidence type="ECO:0000313" key="21">
    <source>
        <dbReference type="EMBL" id="HGU31275.1"/>
    </source>
</evidence>
<dbReference type="Gene3D" id="3.90.78.10">
    <property type="entry name" value="UDP-N-acetylenolpyruvoylglucosamine reductase, C-terminal domain"/>
    <property type="match status" value="1"/>
</dbReference>
<evidence type="ECO:0000256" key="5">
    <source>
        <dbReference type="ARBA" id="ARBA00012518"/>
    </source>
</evidence>
<comment type="pathway">
    <text evidence="4 19">Cell wall biogenesis; peptidoglycan biosynthesis.</text>
</comment>
<dbReference type="EC" id="1.3.1.98" evidence="5 19"/>
<comment type="function">
    <text evidence="2 19">Cell wall formation.</text>
</comment>
<dbReference type="InterPro" id="IPR011601">
    <property type="entry name" value="MurB_C"/>
</dbReference>
<evidence type="ECO:0000256" key="2">
    <source>
        <dbReference type="ARBA" id="ARBA00003921"/>
    </source>
</evidence>
<feature type="domain" description="FAD-binding PCMH-type" evidence="20">
    <location>
        <begin position="32"/>
        <end position="210"/>
    </location>
</feature>
<accession>A0A7C4RLN5</accession>
<evidence type="ECO:0000256" key="19">
    <source>
        <dbReference type="HAMAP-Rule" id="MF_00037"/>
    </source>
</evidence>
<evidence type="ECO:0000256" key="10">
    <source>
        <dbReference type="ARBA" id="ARBA00022827"/>
    </source>
</evidence>
<dbReference type="NCBIfam" id="NF010480">
    <property type="entry name" value="PRK13905.1"/>
    <property type="match status" value="1"/>
</dbReference>
<dbReference type="InterPro" id="IPR036318">
    <property type="entry name" value="FAD-bd_PCMH-like_sf"/>
</dbReference>
<keyword evidence="9 19" id="KW-0285">Flavoprotein</keyword>
<name>A0A7C4RLN5_9BACT</name>
<dbReference type="InterPro" id="IPR003170">
    <property type="entry name" value="MurB"/>
</dbReference>
<evidence type="ECO:0000256" key="6">
    <source>
        <dbReference type="ARBA" id="ARBA00015188"/>
    </source>
</evidence>
<dbReference type="SUPFAM" id="SSF56176">
    <property type="entry name" value="FAD-binding/transporter-associated domain-like"/>
    <property type="match status" value="1"/>
</dbReference>
<dbReference type="PANTHER" id="PTHR21071">
    <property type="entry name" value="UDP-N-ACETYLENOLPYRUVOYLGLUCOSAMINE REDUCTASE"/>
    <property type="match status" value="1"/>
</dbReference>
<keyword evidence="11 19" id="KW-0521">NADP</keyword>
<evidence type="ECO:0000256" key="4">
    <source>
        <dbReference type="ARBA" id="ARBA00004752"/>
    </source>
</evidence>
<gene>
    <name evidence="19 21" type="primary">murB</name>
    <name evidence="21" type="ORF">ENS29_00290</name>
</gene>
<dbReference type="EMBL" id="DSUH01000009">
    <property type="protein sequence ID" value="HGU31275.1"/>
    <property type="molecule type" value="Genomic_DNA"/>
</dbReference>
<protein>
    <recommendedName>
        <fullName evidence="6 19">UDP-N-acetylenolpyruvoylglucosamine reductase</fullName>
        <ecNumber evidence="5 19">1.3.1.98</ecNumber>
    </recommendedName>
    <alternativeName>
        <fullName evidence="17 19">UDP-N-acetylmuramate dehydrogenase</fullName>
    </alternativeName>
</protein>
<organism evidence="21">
    <name type="scientific">Desulfatirhabdium butyrativorans</name>
    <dbReference type="NCBI Taxonomy" id="340467"/>
    <lineage>
        <taxon>Bacteria</taxon>
        <taxon>Pseudomonadati</taxon>
        <taxon>Thermodesulfobacteriota</taxon>
        <taxon>Desulfobacteria</taxon>
        <taxon>Desulfobacterales</taxon>
        <taxon>Desulfatirhabdiaceae</taxon>
        <taxon>Desulfatirhabdium</taxon>
    </lineage>
</organism>
<dbReference type="PROSITE" id="PS51387">
    <property type="entry name" value="FAD_PCMH"/>
    <property type="match status" value="1"/>
</dbReference>
<comment type="catalytic activity">
    <reaction evidence="18 19">
        <text>UDP-N-acetyl-alpha-D-muramate + NADP(+) = UDP-N-acetyl-3-O-(1-carboxyvinyl)-alpha-D-glucosamine + NADPH + H(+)</text>
        <dbReference type="Rhea" id="RHEA:12248"/>
        <dbReference type="ChEBI" id="CHEBI:15378"/>
        <dbReference type="ChEBI" id="CHEBI:57783"/>
        <dbReference type="ChEBI" id="CHEBI:58349"/>
        <dbReference type="ChEBI" id="CHEBI:68483"/>
        <dbReference type="ChEBI" id="CHEBI:70757"/>
        <dbReference type="EC" id="1.3.1.98"/>
    </reaction>
</comment>
<dbReference type="UniPathway" id="UPA00219"/>
<evidence type="ECO:0000256" key="15">
    <source>
        <dbReference type="ARBA" id="ARBA00023306"/>
    </source>
</evidence>
<dbReference type="GO" id="GO:0071949">
    <property type="term" value="F:FAD binding"/>
    <property type="evidence" value="ECO:0007669"/>
    <property type="project" value="InterPro"/>
</dbReference>
<evidence type="ECO:0000256" key="8">
    <source>
        <dbReference type="ARBA" id="ARBA00022618"/>
    </source>
</evidence>
<dbReference type="GO" id="GO:0008360">
    <property type="term" value="P:regulation of cell shape"/>
    <property type="evidence" value="ECO:0007669"/>
    <property type="project" value="UniProtKB-KW"/>
</dbReference>
<evidence type="ECO:0000259" key="20">
    <source>
        <dbReference type="PROSITE" id="PS51387"/>
    </source>
</evidence>
<dbReference type="GO" id="GO:0071555">
    <property type="term" value="P:cell wall organization"/>
    <property type="evidence" value="ECO:0007669"/>
    <property type="project" value="UniProtKB-KW"/>
</dbReference>